<reference evidence="7" key="1">
    <citation type="submission" date="2023-01" db="EMBL/GenBank/DDBJ databases">
        <title>Genome assembly of the deep-sea coral Lophelia pertusa.</title>
        <authorList>
            <person name="Herrera S."/>
            <person name="Cordes E."/>
        </authorList>
    </citation>
    <scope>NUCLEOTIDE SEQUENCE</scope>
    <source>
        <strain evidence="7">USNM1676648</strain>
        <tissue evidence="7">Polyp</tissue>
    </source>
</reference>
<keyword evidence="8" id="KW-1185">Reference proteome</keyword>
<protein>
    <submittedName>
        <fullName evidence="7">Uncharacterized protein</fullName>
    </submittedName>
</protein>
<dbReference type="AlphaFoldDB" id="A0A9X0DAN7"/>
<dbReference type="InterPro" id="IPR001293">
    <property type="entry name" value="Znf_TRAF"/>
</dbReference>
<dbReference type="Proteomes" id="UP001163046">
    <property type="component" value="Unassembled WGS sequence"/>
</dbReference>
<dbReference type="SUPFAM" id="SSF49599">
    <property type="entry name" value="TRAF domain-like"/>
    <property type="match status" value="1"/>
</dbReference>
<dbReference type="PANTHER" id="PTHR10131">
    <property type="entry name" value="TNF RECEPTOR ASSOCIATED FACTOR"/>
    <property type="match status" value="1"/>
</dbReference>
<dbReference type="PROSITE" id="PS50089">
    <property type="entry name" value="ZF_RING_2"/>
    <property type="match status" value="1"/>
</dbReference>
<evidence type="ECO:0000313" key="8">
    <source>
        <dbReference type="Proteomes" id="UP001163046"/>
    </source>
</evidence>
<evidence type="ECO:0000313" key="7">
    <source>
        <dbReference type="EMBL" id="KAJ7391768.1"/>
    </source>
</evidence>
<evidence type="ECO:0000256" key="1">
    <source>
        <dbReference type="ARBA" id="ARBA00022723"/>
    </source>
</evidence>
<dbReference type="Gene3D" id="3.30.40.10">
    <property type="entry name" value="Zinc/RING finger domain, C3HC4 (zinc finger)"/>
    <property type="match status" value="2"/>
</dbReference>
<dbReference type="GO" id="GO:0043122">
    <property type="term" value="P:regulation of canonical NF-kappaB signal transduction"/>
    <property type="evidence" value="ECO:0007669"/>
    <property type="project" value="TreeGrafter"/>
</dbReference>
<dbReference type="PROSITE" id="PS50145">
    <property type="entry name" value="ZF_TRAF"/>
    <property type="match status" value="1"/>
</dbReference>
<dbReference type="EMBL" id="MU825404">
    <property type="protein sequence ID" value="KAJ7391768.1"/>
    <property type="molecule type" value="Genomic_DNA"/>
</dbReference>
<dbReference type="InterPro" id="IPR001841">
    <property type="entry name" value="Znf_RING"/>
</dbReference>
<dbReference type="InterPro" id="IPR013083">
    <property type="entry name" value="Znf_RING/FYVE/PHD"/>
</dbReference>
<dbReference type="Pfam" id="PF13923">
    <property type="entry name" value="zf-C3HC4_2"/>
    <property type="match status" value="1"/>
</dbReference>
<dbReference type="InterPro" id="IPR017907">
    <property type="entry name" value="Znf_RING_CS"/>
</dbReference>
<name>A0A9X0DAN7_9CNID</name>
<dbReference type="OrthoDB" id="5945397at2759"/>
<feature type="zinc finger region" description="TRAF-type" evidence="4">
    <location>
        <begin position="66"/>
        <end position="109"/>
    </location>
</feature>
<evidence type="ECO:0000259" key="6">
    <source>
        <dbReference type="PROSITE" id="PS50145"/>
    </source>
</evidence>
<feature type="domain" description="TRAF-type" evidence="6">
    <location>
        <begin position="66"/>
        <end position="109"/>
    </location>
</feature>
<accession>A0A9X0DAN7</accession>
<dbReference type="SUPFAM" id="SSF57850">
    <property type="entry name" value="RING/U-box"/>
    <property type="match status" value="1"/>
</dbReference>
<evidence type="ECO:0000256" key="3">
    <source>
        <dbReference type="ARBA" id="ARBA00022833"/>
    </source>
</evidence>
<dbReference type="GO" id="GO:0008270">
    <property type="term" value="F:zinc ion binding"/>
    <property type="evidence" value="ECO:0007669"/>
    <property type="project" value="UniProtKB-KW"/>
</dbReference>
<comment type="caution">
    <text evidence="7">The sequence shown here is derived from an EMBL/GenBank/DDBJ whole genome shotgun (WGS) entry which is preliminary data.</text>
</comment>
<feature type="domain" description="RING-type" evidence="5">
    <location>
        <begin position="26"/>
        <end position="70"/>
    </location>
</feature>
<keyword evidence="1 4" id="KW-0479">Metal-binding</keyword>
<evidence type="ECO:0000259" key="5">
    <source>
        <dbReference type="PROSITE" id="PS50089"/>
    </source>
</evidence>
<keyword evidence="3 4" id="KW-0862">Zinc</keyword>
<organism evidence="7 8">
    <name type="scientific">Desmophyllum pertusum</name>
    <dbReference type="NCBI Taxonomy" id="174260"/>
    <lineage>
        <taxon>Eukaryota</taxon>
        <taxon>Metazoa</taxon>
        <taxon>Cnidaria</taxon>
        <taxon>Anthozoa</taxon>
        <taxon>Hexacorallia</taxon>
        <taxon>Scleractinia</taxon>
        <taxon>Caryophylliina</taxon>
        <taxon>Caryophylliidae</taxon>
        <taxon>Desmophyllum</taxon>
    </lineage>
</organism>
<dbReference type="Pfam" id="PF02176">
    <property type="entry name" value="zf-TRAF"/>
    <property type="match status" value="1"/>
</dbReference>
<proteinExistence type="predicted"/>
<dbReference type="PANTHER" id="PTHR10131:SF148">
    <property type="entry name" value="TNF RECEPTOR-ASSOCIATED FACTOR"/>
    <property type="match status" value="1"/>
</dbReference>
<keyword evidence="2 4" id="KW-0863">Zinc-finger</keyword>
<sequence length="129" mass="15288">MADRVDRETGGFEAEFVLPLPEEYECPICQLAFRDPVQIEDCGHRFCQSCLQELKRRKPISASKEHMKNCAYEDVHCTNAECNELMPRRTLQYHLVSKCRWRVVSCHFCSEMYTYKDSKVTYVFLLLRH</sequence>
<gene>
    <name evidence="7" type="ORF">OS493_016055</name>
</gene>
<dbReference type="PROSITE" id="PS00518">
    <property type="entry name" value="ZF_RING_1"/>
    <property type="match status" value="1"/>
</dbReference>
<evidence type="ECO:0000256" key="2">
    <source>
        <dbReference type="ARBA" id="ARBA00022771"/>
    </source>
</evidence>
<evidence type="ECO:0000256" key="4">
    <source>
        <dbReference type="PROSITE-ProRule" id="PRU00207"/>
    </source>
</evidence>